<dbReference type="RefSeq" id="XP_019858325.1">
    <property type="nucleotide sequence ID" value="XM_020002766.1"/>
</dbReference>
<evidence type="ECO:0000259" key="1">
    <source>
        <dbReference type="PROSITE" id="PS50017"/>
    </source>
</evidence>
<dbReference type="GO" id="GO:0007165">
    <property type="term" value="P:signal transduction"/>
    <property type="evidence" value="ECO:0007669"/>
    <property type="project" value="InterPro"/>
</dbReference>
<keyword evidence="3" id="KW-1185">Reference proteome</keyword>
<feature type="domain" description="Death" evidence="1">
    <location>
        <begin position="34"/>
        <end position="107"/>
    </location>
</feature>
<dbReference type="InterPro" id="IPR000488">
    <property type="entry name" value="Death_dom"/>
</dbReference>
<organism evidence="2 3">
    <name type="scientific">Amphimedon queenslandica</name>
    <name type="common">Sponge</name>
    <dbReference type="NCBI Taxonomy" id="400682"/>
    <lineage>
        <taxon>Eukaryota</taxon>
        <taxon>Metazoa</taxon>
        <taxon>Porifera</taxon>
        <taxon>Demospongiae</taxon>
        <taxon>Heteroscleromorpha</taxon>
        <taxon>Haplosclerida</taxon>
        <taxon>Niphatidae</taxon>
        <taxon>Amphimedon</taxon>
    </lineage>
</organism>
<dbReference type="PROSITE" id="PS50017">
    <property type="entry name" value="DEATH_DOMAIN"/>
    <property type="match status" value="1"/>
</dbReference>
<dbReference type="Proteomes" id="UP000007879">
    <property type="component" value="Unassembled WGS sequence"/>
</dbReference>
<dbReference type="CDD" id="cd01670">
    <property type="entry name" value="Death"/>
    <property type="match status" value="1"/>
</dbReference>
<reference evidence="2" key="2">
    <citation type="submission" date="2024-06" db="UniProtKB">
        <authorList>
            <consortium name="EnsemblMetazoa"/>
        </authorList>
    </citation>
    <scope>IDENTIFICATION</scope>
</reference>
<dbReference type="Gene3D" id="1.10.533.10">
    <property type="entry name" value="Death Domain, Fas"/>
    <property type="match status" value="1"/>
</dbReference>
<dbReference type="Pfam" id="PF00531">
    <property type="entry name" value="Death"/>
    <property type="match status" value="1"/>
</dbReference>
<dbReference type="KEGG" id="aqu:109586564"/>
<reference evidence="3" key="1">
    <citation type="journal article" date="2010" name="Nature">
        <title>The Amphimedon queenslandica genome and the evolution of animal complexity.</title>
        <authorList>
            <person name="Srivastava M."/>
            <person name="Simakov O."/>
            <person name="Chapman J."/>
            <person name="Fahey B."/>
            <person name="Gauthier M.E."/>
            <person name="Mitros T."/>
            <person name="Richards G.S."/>
            <person name="Conaco C."/>
            <person name="Dacre M."/>
            <person name="Hellsten U."/>
            <person name="Larroux C."/>
            <person name="Putnam N.H."/>
            <person name="Stanke M."/>
            <person name="Adamska M."/>
            <person name="Darling A."/>
            <person name="Degnan S.M."/>
            <person name="Oakley T.H."/>
            <person name="Plachetzki D.C."/>
            <person name="Zhai Y."/>
            <person name="Adamski M."/>
            <person name="Calcino A."/>
            <person name="Cummins S.F."/>
            <person name="Goodstein D.M."/>
            <person name="Harris C."/>
            <person name="Jackson D.J."/>
            <person name="Leys S.P."/>
            <person name="Shu S."/>
            <person name="Woodcroft B.J."/>
            <person name="Vervoort M."/>
            <person name="Kosik K.S."/>
            <person name="Manning G."/>
            <person name="Degnan B.M."/>
            <person name="Rokhsar D.S."/>
        </authorList>
    </citation>
    <scope>NUCLEOTIDE SEQUENCE [LARGE SCALE GENOMIC DNA]</scope>
</reference>
<name>A0AAN0JNF9_AMPQE</name>
<dbReference type="EnsemblMetazoa" id="XM_020002766.1">
    <property type="protein sequence ID" value="XP_019858325.1"/>
    <property type="gene ID" value="LOC109586564"/>
</dbReference>
<accession>A0AAN0JNF9</accession>
<sequence length="169" mass="18929">MDSVVLEIFLSSTLKIENLNGLIALLERHKYNKASYYQLGLHLQLHDNTLKSIEKEHKGQVDRCFTECLSHWLRKVDGVANPTIDTLIDALRGIGENAVADGINEQRIHSLPSNEIINQVRLTATPTSEVNENRPDQPIIQAGRCFIFGASMSEIHSNLSRSICFTSCL</sequence>
<evidence type="ECO:0000313" key="3">
    <source>
        <dbReference type="Proteomes" id="UP000007879"/>
    </source>
</evidence>
<dbReference type="GeneID" id="109586564"/>
<dbReference type="AlphaFoldDB" id="A0AAN0JNF9"/>
<dbReference type="SUPFAM" id="SSF47986">
    <property type="entry name" value="DEATH domain"/>
    <property type="match status" value="1"/>
</dbReference>
<proteinExistence type="predicted"/>
<protein>
    <recommendedName>
        <fullName evidence="1">Death domain-containing protein</fullName>
    </recommendedName>
</protein>
<dbReference type="InterPro" id="IPR011029">
    <property type="entry name" value="DEATH-like_dom_sf"/>
</dbReference>
<evidence type="ECO:0000313" key="2">
    <source>
        <dbReference type="EnsemblMetazoa" id="XP_019858325.1"/>
    </source>
</evidence>